<dbReference type="STRING" id="1088818.A0A2I0ABC0"/>
<feature type="region of interest" description="Disordered" evidence="2">
    <location>
        <begin position="2074"/>
        <end position="2209"/>
    </location>
</feature>
<accession>A0A2I0ABC0</accession>
<dbReference type="Proteomes" id="UP000236161">
    <property type="component" value="Unassembled WGS sequence"/>
</dbReference>
<evidence type="ECO:0000256" key="1">
    <source>
        <dbReference type="ARBA" id="ARBA00008304"/>
    </source>
</evidence>
<dbReference type="InterPro" id="IPR016024">
    <property type="entry name" value="ARM-type_fold"/>
</dbReference>
<reference evidence="3 4" key="1">
    <citation type="journal article" date="2017" name="Nature">
        <title>The Apostasia genome and the evolution of orchids.</title>
        <authorList>
            <person name="Zhang G.Q."/>
            <person name="Liu K.W."/>
            <person name="Li Z."/>
            <person name="Lohaus R."/>
            <person name="Hsiao Y.Y."/>
            <person name="Niu S.C."/>
            <person name="Wang J.Y."/>
            <person name="Lin Y.C."/>
            <person name="Xu Q."/>
            <person name="Chen L.J."/>
            <person name="Yoshida K."/>
            <person name="Fujiwara S."/>
            <person name="Wang Z.W."/>
            <person name="Zhang Y.Q."/>
            <person name="Mitsuda N."/>
            <person name="Wang M."/>
            <person name="Liu G.H."/>
            <person name="Pecoraro L."/>
            <person name="Huang H.X."/>
            <person name="Xiao X.J."/>
            <person name="Lin M."/>
            <person name="Wu X.Y."/>
            <person name="Wu W.L."/>
            <person name="Chen Y.Y."/>
            <person name="Chang S.B."/>
            <person name="Sakamoto S."/>
            <person name="Ohme-Takagi M."/>
            <person name="Yagi M."/>
            <person name="Zeng S.J."/>
            <person name="Shen C.Y."/>
            <person name="Yeh C.M."/>
            <person name="Luo Y.B."/>
            <person name="Tsai W.C."/>
            <person name="Van de Peer Y."/>
            <person name="Liu Z.J."/>
        </authorList>
    </citation>
    <scope>NUCLEOTIDE SEQUENCE [LARGE SCALE GENOMIC DNA]</scope>
    <source>
        <strain evidence="4">cv. Shenzhen</strain>
        <tissue evidence="3">Stem</tissue>
    </source>
</reference>
<evidence type="ECO:0000256" key="2">
    <source>
        <dbReference type="SAM" id="MobiDB-lite"/>
    </source>
</evidence>
<dbReference type="InterPro" id="IPR044218">
    <property type="entry name" value="SWEETIE"/>
</dbReference>
<protein>
    <recommendedName>
        <fullName evidence="5">Protein SWEETIE</fullName>
    </recommendedName>
</protein>
<feature type="compositionally biased region" description="Basic and acidic residues" evidence="2">
    <location>
        <begin position="2195"/>
        <end position="2209"/>
    </location>
</feature>
<dbReference type="InterPro" id="IPR011989">
    <property type="entry name" value="ARM-like"/>
</dbReference>
<feature type="compositionally biased region" description="Basic and acidic residues" evidence="2">
    <location>
        <begin position="2130"/>
        <end position="2151"/>
    </location>
</feature>
<gene>
    <name evidence="3" type="ORF">AXF42_Ash001820</name>
</gene>
<evidence type="ECO:0008006" key="5">
    <source>
        <dbReference type="Google" id="ProtNLM"/>
    </source>
</evidence>
<dbReference type="Pfam" id="PF20210">
    <property type="entry name" value="Laa1_Sip1_HTR5"/>
    <property type="match status" value="1"/>
</dbReference>
<feature type="region of interest" description="Disordered" evidence="2">
    <location>
        <begin position="2004"/>
        <end position="2061"/>
    </location>
</feature>
<organism evidence="3 4">
    <name type="scientific">Apostasia shenzhenica</name>
    <dbReference type="NCBI Taxonomy" id="1088818"/>
    <lineage>
        <taxon>Eukaryota</taxon>
        <taxon>Viridiplantae</taxon>
        <taxon>Streptophyta</taxon>
        <taxon>Embryophyta</taxon>
        <taxon>Tracheophyta</taxon>
        <taxon>Spermatophyta</taxon>
        <taxon>Magnoliopsida</taxon>
        <taxon>Liliopsida</taxon>
        <taxon>Asparagales</taxon>
        <taxon>Orchidaceae</taxon>
        <taxon>Apostasioideae</taxon>
        <taxon>Apostasia</taxon>
    </lineage>
</organism>
<dbReference type="Gene3D" id="1.25.10.10">
    <property type="entry name" value="Leucine-rich Repeat Variant"/>
    <property type="match status" value="2"/>
</dbReference>
<comment type="similarity">
    <text evidence="1">Belongs to the HEATR5 family.</text>
</comment>
<sequence>MAKRQNESVALSNFGVLVAQLESIAASAHQQPPDPLLCFDLLSALVVAIDEESQESIVKWQRKCEDALCSLLVMGARRPVRRLASSAMVKVISKGDGISIYSRASSLQGWLADCKRSDPLPSAGLAQCLGELYRKFGRRITSGLVETANIAGKLMKFNEDFVRQDALQMLENALEGSGPLGASVAYSESFRIIMRFGLVDKSFVVRLAAARCLKTFASIGGPGIGETELENSMLLCLKALEDPVSSVRDALSEALGALLFLAMNPGAQVNRSGKDIAVPTKLGGSLQKYLIAPFTRASGGRAKDMRIGLTLSWVFFLQVNSFKYRLQDNELQNYAFEAIGMLQGNASTDAHALACVIYILRVGIIDQMTEGTQRSFLVHLAKKLEFVGYNPSAVVATLRILLYLLSTLGEVPVEFKEIIDNTVVAALSHSSLHVRVEAALTMRALAEVDPASVGGLISYGVTTLYALRESVANGRGSQLNNELFSLNGQATVLAALISISPKLPLGYPTRLPKSILEVSKKLLTEFSRDPTAATVEMESGWLLLASLIGSMPKEELEDQVFDVLLLWADPFVGGSDSRTRKARDLTSDLWVLSTAIEALNTFIRSFISSTCNGGIFLQPVLAYLCGALSHISSLAAKPLPSLRPAIDLFTIRTLMAYQSISDPRAYKSEHSQILQICTTPFREPSICEESSCLKFLLDKRDACLGPWIPGRDSFEDELRSFDGGKDGLVPCVWEEDISSFPQPDSISKLLVNQMLLCLGNVVASQDDGEKALLLTQIDHCLTAGKKQAWHLANITNSCVALLAALKAMLGARLQSCGIEILNAIQSTFQGILTEGDISSAQRRACAEGLGLLARLGSDIFTARMTKNLLGELVSGADPNYIASVALSLGCIHRSVGGIALSSLVPATVSSVSSLAKSSSASFQLWSLHALLLTIEAAGLSFVSQVQSTLILVMEILLGDENGLVEIRQEIARIVNAIVAVLGPELAPGSTFFSRCKCVITEISSCQEISALFEAARFTQQLVIFAPQAVSVHTHVQNLLPTLSSRQKSLRYLAVSTLSHLIEKDPSMSNEKIEEDLFFMLDEETDSEIANLVRATIFRLLYASCPTCPSRWLSILRKMILSTLTRNHSENIEQMETEPTIITASEGDVRPYYGEDDEDMIASSVGEPMQGLDLIYKREKHLRYRTRLFAAECLGHLPKAVGANLAHFDLSLARSHNSMGCQSIDWLVLHLQEVISISYQISISQFVGMQSIGVELLSTIMDKFGKTEDPELPGHLLLEQYQAQLVSAVRSAINTSSGPVLLEAGLQLATKVLTSSILSGDRVAVSRMFSLISRPLNEMKDLHYPSFAEWVECKIKVRLLAAHASIKSFVYQFFRKEDNVPDEYLQLASLLSSSSVILGQYWILILRDYAFMRFGLNFKPSFKPFLEGIQSPLISSKVQACMDETWPLILEAISLDAIPVRFEDDQATNIADLPNSSFLSGNSMVRLELRDYYFLWGLAWLIVFQGQQPLLATQTRKLFSYAQNNSVGDSAVQETYKVSSEIALLVFQSLSLERFFSREFLTLDLCKELFQILIYADPSTDSWNSIVVGLLSQIVLFCPDVYYETEDFTTAAIELSFKCLAATFHGGDLFSQDEVILKGLFSQILNTAQCIVKRIKNQKTQYNMIAALISTTCGWFRRALTEFCLAKLLVFLPYLFTFLKTCIKDDVVHDIDYHTLLETVLMPWVSMLASLSDGCIKRISISDSKGDDISKLYGKMLYLCLEETVALAKIVYEAKIFKKNEERSHLMLYPIFKHCNNCIKNTLHVSHTKVQAIGLNVLKSIAQRELAETLDSRSHFFFLFFCAELIGDIYLLIQHGLKELLNKEAISVIEECLRLLFLFYTLTQRIEQTQAALMFLLEALVMMSSISCETHSQGLHVVNSIVKRMVAHLIKVPSSAAQLKDVMLSMPVLRRQQLQDMIRASVVHNQEIPTKMNEQSESKAIAVNQQHDLAVIVPPITVHEEACANAGNAPDDEDDDGWDVFQSSSNPESDVPVARREIETTTDASTFQHPEATFPEEPSELQKTQITTFEEMKMPYSGILPDTSDSKSSEARGITEHARDGHESNTDSRETHGMRSRDTSERNENLAIENVPKDGLHEQLQVRDEHATGRNGDDEDDDDITNDAQPVPPGGNGEPEHNGNDNSLTHSDESLSSSKIAEEQTYDEKPQVNT</sequence>
<dbReference type="OrthoDB" id="192608at2759"/>
<dbReference type="GO" id="GO:0005975">
    <property type="term" value="P:carbohydrate metabolic process"/>
    <property type="evidence" value="ECO:0007669"/>
    <property type="project" value="InterPro"/>
</dbReference>
<feature type="compositionally biased region" description="Basic and acidic residues" evidence="2">
    <location>
        <begin position="2083"/>
        <end position="2123"/>
    </location>
</feature>
<dbReference type="PANTHER" id="PTHR46975:SF2">
    <property type="entry name" value="PROTEIN SWEETIE"/>
    <property type="match status" value="1"/>
</dbReference>
<dbReference type="SUPFAM" id="SSF48371">
    <property type="entry name" value="ARM repeat"/>
    <property type="match status" value="2"/>
</dbReference>
<name>A0A2I0ABC0_9ASPA</name>
<dbReference type="EMBL" id="KZ452001">
    <property type="protein sequence ID" value="PKA52839.1"/>
    <property type="molecule type" value="Genomic_DNA"/>
</dbReference>
<evidence type="ECO:0000313" key="4">
    <source>
        <dbReference type="Proteomes" id="UP000236161"/>
    </source>
</evidence>
<dbReference type="InterPro" id="IPR046837">
    <property type="entry name" value="Laa1/Sip1/HEATR5-like_HEAT"/>
</dbReference>
<feature type="compositionally biased region" description="Low complexity" evidence="2">
    <location>
        <begin position="2179"/>
        <end position="2193"/>
    </location>
</feature>
<evidence type="ECO:0000313" key="3">
    <source>
        <dbReference type="EMBL" id="PKA52839.1"/>
    </source>
</evidence>
<dbReference type="PANTHER" id="PTHR46975">
    <property type="entry name" value="PROTEIN SWEETIE"/>
    <property type="match status" value="1"/>
</dbReference>
<keyword evidence="4" id="KW-1185">Reference proteome</keyword>
<proteinExistence type="inferred from homology"/>